<dbReference type="Pfam" id="PF00582">
    <property type="entry name" value="Usp"/>
    <property type="match status" value="1"/>
</dbReference>
<evidence type="ECO:0000313" key="3">
    <source>
        <dbReference type="EMBL" id="NCJ07338.1"/>
    </source>
</evidence>
<proteinExistence type="inferred from homology"/>
<reference evidence="3" key="1">
    <citation type="submission" date="2019-12" db="EMBL/GenBank/DDBJ databases">
        <title>High-Quality draft genome sequences of three cyanobacteria isolated from the limestone walls of the Old Cathedral of Coimbra.</title>
        <authorList>
            <person name="Tiago I."/>
            <person name="Soares F."/>
            <person name="Portugal A."/>
        </authorList>
    </citation>
    <scope>NUCLEOTIDE SEQUENCE [LARGE SCALE GENOMIC DNA]</scope>
    <source>
        <strain evidence="3">C</strain>
    </source>
</reference>
<evidence type="ECO:0000313" key="4">
    <source>
        <dbReference type="Proteomes" id="UP000607397"/>
    </source>
</evidence>
<organism evidence="3 4">
    <name type="scientific">Petrachloros mirabilis ULC683</name>
    <dbReference type="NCBI Taxonomy" id="2781853"/>
    <lineage>
        <taxon>Bacteria</taxon>
        <taxon>Bacillati</taxon>
        <taxon>Cyanobacteriota</taxon>
        <taxon>Cyanophyceae</taxon>
        <taxon>Synechococcales</taxon>
        <taxon>Petrachlorosaceae</taxon>
        <taxon>Petrachloros</taxon>
        <taxon>Petrachloros mirabilis</taxon>
    </lineage>
</organism>
<dbReference type="PRINTS" id="PR01438">
    <property type="entry name" value="UNVRSLSTRESS"/>
</dbReference>
<accession>A0A8K1ZYV3</accession>
<dbReference type="PIRSF" id="PIRSF006276">
    <property type="entry name" value="UspA"/>
    <property type="match status" value="1"/>
</dbReference>
<dbReference type="RefSeq" id="WP_161825812.1">
    <property type="nucleotide sequence ID" value="NZ_WVIC01000024.1"/>
</dbReference>
<dbReference type="PANTHER" id="PTHR46268">
    <property type="entry name" value="STRESS RESPONSE PROTEIN NHAX"/>
    <property type="match status" value="1"/>
</dbReference>
<dbReference type="CDD" id="cd00293">
    <property type="entry name" value="USP-like"/>
    <property type="match status" value="1"/>
</dbReference>
<keyword evidence="4" id="KW-1185">Reference proteome</keyword>
<evidence type="ECO:0000256" key="1">
    <source>
        <dbReference type="ARBA" id="ARBA00008791"/>
    </source>
</evidence>
<comment type="similarity">
    <text evidence="1">Belongs to the universal stress protein A family.</text>
</comment>
<dbReference type="InterPro" id="IPR014729">
    <property type="entry name" value="Rossmann-like_a/b/a_fold"/>
</dbReference>
<dbReference type="InterPro" id="IPR006015">
    <property type="entry name" value="Universal_stress_UspA"/>
</dbReference>
<protein>
    <submittedName>
        <fullName evidence="3">Universal stress protein</fullName>
    </submittedName>
</protein>
<comment type="caution">
    <text evidence="3">The sequence shown here is derived from an EMBL/GenBank/DDBJ whole genome shotgun (WGS) entry which is preliminary data.</text>
</comment>
<dbReference type="Gene3D" id="3.40.50.620">
    <property type="entry name" value="HUPs"/>
    <property type="match status" value="1"/>
</dbReference>
<dbReference type="SUPFAM" id="SSF52402">
    <property type="entry name" value="Adenine nucleotide alpha hydrolases-like"/>
    <property type="match status" value="1"/>
</dbReference>
<dbReference type="AlphaFoldDB" id="A0A8K1ZYV3"/>
<dbReference type="EMBL" id="WVIC01000024">
    <property type="protein sequence ID" value="NCJ07338.1"/>
    <property type="molecule type" value="Genomic_DNA"/>
</dbReference>
<name>A0A8K1ZYV3_9CYAN</name>
<feature type="domain" description="UspA" evidence="2">
    <location>
        <begin position="1"/>
        <end position="157"/>
    </location>
</feature>
<sequence>MFKNILVAMDNSPMGEQVFNEALGLAEARGSRLLLLHVLSSEDAGSPQLPVMLMPEYYPGLSDQTLSLYEEQFRAYEKQGLARLQSQCEVAKERGVETEFTQITGSAGRTICRIAKEWDADLVLVGRRGHSGLSELLIGSISNYVMHHAPCSVLVIHAPAPAQLESSSPSLVQG</sequence>
<dbReference type="PANTHER" id="PTHR46268:SF8">
    <property type="entry name" value="UNIVERSAL STRESS PROTEIN SLL1388"/>
    <property type="match status" value="1"/>
</dbReference>
<gene>
    <name evidence="3" type="ORF">GS597_12635</name>
</gene>
<evidence type="ECO:0000259" key="2">
    <source>
        <dbReference type="Pfam" id="PF00582"/>
    </source>
</evidence>
<dbReference type="Proteomes" id="UP000607397">
    <property type="component" value="Unassembled WGS sequence"/>
</dbReference>
<dbReference type="InterPro" id="IPR006016">
    <property type="entry name" value="UspA"/>
</dbReference>